<protein>
    <submittedName>
        <fullName evidence="2">Uncharacterized protein</fullName>
    </submittedName>
</protein>
<gene>
    <name evidence="2" type="ORF">RPE78_00405</name>
</gene>
<evidence type="ECO:0000313" key="3">
    <source>
        <dbReference type="Proteomes" id="UP001623290"/>
    </source>
</evidence>
<feature type="transmembrane region" description="Helical" evidence="1">
    <location>
        <begin position="117"/>
        <end position="137"/>
    </location>
</feature>
<proteinExistence type="predicted"/>
<name>A0ABZ1DZG6_9RHOB</name>
<reference evidence="2 3" key="1">
    <citation type="submission" date="2023-09" db="EMBL/GenBank/DDBJ databases">
        <title>Thioclava shenzhenensis sp. nov., a multidrug resistant bacteria-antagonizing species isolated from coastal seawater.</title>
        <authorList>
            <person name="Long M."/>
        </authorList>
    </citation>
    <scope>NUCLEOTIDE SEQUENCE [LARGE SCALE GENOMIC DNA]</scope>
    <source>
        <strain evidence="2 3">FTW29</strain>
    </source>
</reference>
<keyword evidence="1" id="KW-0472">Membrane</keyword>
<keyword evidence="1" id="KW-1133">Transmembrane helix</keyword>
<dbReference type="RefSeq" id="WP_406720930.1">
    <property type="nucleotide sequence ID" value="NZ_CP135443.1"/>
</dbReference>
<keyword evidence="1" id="KW-0812">Transmembrane</keyword>
<sequence length="151" mass="15585">MNHRSALYVAAILGLAALVAQSGLGARIGVGLLAYAPLDAQGRYSDVVTLAGLAGLLNFVVTANGVPALFTPLAQALADGTGLPLSGVLMLQVVGFSTPLLPYQAAPIVVAMGLARVPLRAGICLCLSMALLTYLLLLPLHYGWLHLLGWI</sequence>
<dbReference type="Proteomes" id="UP001623290">
    <property type="component" value="Chromosome"/>
</dbReference>
<evidence type="ECO:0000256" key="1">
    <source>
        <dbReference type="SAM" id="Phobius"/>
    </source>
</evidence>
<feature type="transmembrane region" description="Helical" evidence="1">
    <location>
        <begin position="82"/>
        <end position="105"/>
    </location>
</feature>
<dbReference type="EMBL" id="CP135443">
    <property type="protein sequence ID" value="WRY33790.1"/>
    <property type="molecule type" value="Genomic_DNA"/>
</dbReference>
<organism evidence="2 3">
    <name type="scientific">Thioclava litoralis</name>
    <dbReference type="NCBI Taxonomy" id="3076557"/>
    <lineage>
        <taxon>Bacteria</taxon>
        <taxon>Pseudomonadati</taxon>
        <taxon>Pseudomonadota</taxon>
        <taxon>Alphaproteobacteria</taxon>
        <taxon>Rhodobacterales</taxon>
        <taxon>Paracoccaceae</taxon>
        <taxon>Thioclava</taxon>
    </lineage>
</organism>
<accession>A0ABZ1DZG6</accession>
<keyword evidence="3" id="KW-1185">Reference proteome</keyword>
<feature type="transmembrane region" description="Helical" evidence="1">
    <location>
        <begin position="49"/>
        <end position="70"/>
    </location>
</feature>
<evidence type="ECO:0000313" key="2">
    <source>
        <dbReference type="EMBL" id="WRY33790.1"/>
    </source>
</evidence>